<comment type="caution">
    <text evidence="6">The sequence shown here is derived from an EMBL/GenBank/DDBJ whole genome shotgun (WGS) entry which is preliminary data.</text>
</comment>
<dbReference type="Proteomes" id="UP000317265">
    <property type="component" value="Unassembled WGS sequence"/>
</dbReference>
<dbReference type="GO" id="GO:0016491">
    <property type="term" value="F:oxidoreductase activity"/>
    <property type="evidence" value="ECO:0007669"/>
    <property type="project" value="UniProtKB-ARBA"/>
</dbReference>
<dbReference type="PANTHER" id="PTHR43687:SF5">
    <property type="entry name" value="4FE-4S FERREDOXIN-TYPE DOMAIN-CONTAINING PROTEIN"/>
    <property type="match status" value="1"/>
</dbReference>
<evidence type="ECO:0000256" key="4">
    <source>
        <dbReference type="ARBA" id="ARBA00023014"/>
    </source>
</evidence>
<keyword evidence="1" id="KW-0004">4Fe-4S</keyword>
<evidence type="ECO:0000313" key="8">
    <source>
        <dbReference type="Proteomes" id="UP000316080"/>
    </source>
</evidence>
<keyword evidence="3" id="KW-0408">Iron</keyword>
<dbReference type="PROSITE" id="PS51379">
    <property type="entry name" value="4FE4S_FER_2"/>
    <property type="match status" value="2"/>
</dbReference>
<gene>
    <name evidence="7" type="ORF">DSO09_01360</name>
    <name evidence="6" type="ORF">EF809_02940</name>
</gene>
<evidence type="ECO:0000313" key="7">
    <source>
        <dbReference type="EMBL" id="TDA40003.1"/>
    </source>
</evidence>
<dbReference type="InterPro" id="IPR017896">
    <property type="entry name" value="4Fe4S_Fe-S-bd"/>
</dbReference>
<feature type="domain" description="4Fe-4S ferredoxin-type" evidence="5">
    <location>
        <begin position="43"/>
        <end position="71"/>
    </location>
</feature>
<dbReference type="GO" id="GO:0051539">
    <property type="term" value="F:4 iron, 4 sulfur cluster binding"/>
    <property type="evidence" value="ECO:0007669"/>
    <property type="project" value="UniProtKB-KW"/>
</dbReference>
<dbReference type="EMBL" id="RXIH01000025">
    <property type="protein sequence ID" value="RZN56344.1"/>
    <property type="molecule type" value="Genomic_DNA"/>
</dbReference>
<dbReference type="NCBIfam" id="NF004914">
    <property type="entry name" value="PRK06273.1"/>
    <property type="match status" value="1"/>
</dbReference>
<dbReference type="Pfam" id="PF12838">
    <property type="entry name" value="Fer4_7"/>
    <property type="match status" value="1"/>
</dbReference>
<accession>A0A520KFS6</accession>
<dbReference type="Gene3D" id="3.30.70.3270">
    <property type="match status" value="1"/>
</dbReference>
<dbReference type="Proteomes" id="UP000316080">
    <property type="component" value="Unassembled WGS sequence"/>
</dbReference>
<evidence type="ECO:0000313" key="9">
    <source>
        <dbReference type="Proteomes" id="UP000317265"/>
    </source>
</evidence>
<dbReference type="AlphaFoldDB" id="A0A520KFS6"/>
<name>A0A520KFS6_9CREN</name>
<reference evidence="6 8" key="2">
    <citation type="journal article" date="2019" name="Nat. Microbiol.">
        <title>Wide diversity of methane and short-chain alkane metabolisms in uncultured archaea.</title>
        <authorList>
            <person name="Borrel G."/>
            <person name="Adam P.S."/>
            <person name="McKay L.J."/>
            <person name="Chen L.X."/>
            <person name="Sierra-Garcia I.N."/>
            <person name="Sieber C.M."/>
            <person name="Letourneur Q."/>
            <person name="Ghozlane A."/>
            <person name="Andersen G.L."/>
            <person name="Li W.J."/>
            <person name="Hallam S.J."/>
            <person name="Muyzer G."/>
            <person name="de Oliveira V.M."/>
            <person name="Inskeep W.P."/>
            <person name="Banfield J.F."/>
            <person name="Gribaldo S."/>
        </authorList>
    </citation>
    <scope>NUCLEOTIDE SEQUENCE [LARGE SCALE GENOMIC DNA]</scope>
    <source>
        <strain evidence="6">Verst-YHS</strain>
    </source>
</reference>
<evidence type="ECO:0000256" key="3">
    <source>
        <dbReference type="ARBA" id="ARBA00023004"/>
    </source>
</evidence>
<dbReference type="EMBL" id="QNVI01000016">
    <property type="protein sequence ID" value="TDA40003.1"/>
    <property type="molecule type" value="Genomic_DNA"/>
</dbReference>
<keyword evidence="2" id="KW-0479">Metal-binding</keyword>
<dbReference type="InterPro" id="IPR050572">
    <property type="entry name" value="Fe-S_Ferredoxin"/>
</dbReference>
<evidence type="ECO:0000256" key="2">
    <source>
        <dbReference type="ARBA" id="ARBA00022723"/>
    </source>
</evidence>
<dbReference type="InterPro" id="IPR017900">
    <property type="entry name" value="4Fe4S_Fe_S_CS"/>
</dbReference>
<evidence type="ECO:0000313" key="6">
    <source>
        <dbReference type="EMBL" id="RZN56344.1"/>
    </source>
</evidence>
<proteinExistence type="predicted"/>
<sequence>MITLLRLMLQGAYRNIARILAKADRATSIEIRNKVLNLSVPAWETVLDEMCIGCGACEKVCPTKAITMIKLDKPVEIIEGYKREKVPRIDLMKCIFCLNCHDFCPIFALFGEAAPIHARDVGSPRLTLNEILKKPIKAPPEKIEELKKLIPSEFFKSIRR</sequence>
<evidence type="ECO:0000256" key="1">
    <source>
        <dbReference type="ARBA" id="ARBA00022485"/>
    </source>
</evidence>
<protein>
    <submittedName>
        <fullName evidence="6">4Fe-4S dicluster domain-containing protein</fullName>
    </submittedName>
</protein>
<dbReference type="GO" id="GO:0046872">
    <property type="term" value="F:metal ion binding"/>
    <property type="evidence" value="ECO:0007669"/>
    <property type="project" value="UniProtKB-KW"/>
</dbReference>
<dbReference type="PANTHER" id="PTHR43687">
    <property type="entry name" value="ADENYLYLSULFATE REDUCTASE, BETA SUBUNIT"/>
    <property type="match status" value="1"/>
</dbReference>
<dbReference type="PROSITE" id="PS00198">
    <property type="entry name" value="4FE4S_FER_1"/>
    <property type="match status" value="2"/>
</dbReference>
<feature type="domain" description="4Fe-4S ferredoxin-type" evidence="5">
    <location>
        <begin position="85"/>
        <end position="114"/>
    </location>
</feature>
<reference evidence="7 9" key="1">
    <citation type="journal article" date="2019" name="Nat. Microbiol.">
        <title>Expanding anaerobic alkane metabolism in the domain of Archaea.</title>
        <authorList>
            <person name="Wang Y."/>
            <person name="Wegener G."/>
            <person name="Hou J."/>
            <person name="Wang F."/>
            <person name="Xiao X."/>
        </authorList>
    </citation>
    <scope>NUCLEOTIDE SEQUENCE [LARGE SCALE GENOMIC DNA]</scope>
    <source>
        <strain evidence="7">WYZ-LMO11</strain>
    </source>
</reference>
<evidence type="ECO:0000259" key="5">
    <source>
        <dbReference type="PROSITE" id="PS51379"/>
    </source>
</evidence>
<dbReference type="SUPFAM" id="SSF46548">
    <property type="entry name" value="alpha-helical ferredoxin"/>
    <property type="match status" value="1"/>
</dbReference>
<organism evidence="6 8">
    <name type="scientific">Thermoproteota archaeon</name>
    <dbReference type="NCBI Taxonomy" id="2056631"/>
    <lineage>
        <taxon>Archaea</taxon>
        <taxon>Thermoproteota</taxon>
    </lineage>
</organism>
<keyword evidence="4" id="KW-0411">Iron-sulfur</keyword>